<proteinExistence type="predicted"/>
<accession>A0A1X0NDH2</accession>
<protein>
    <submittedName>
        <fullName evidence="2">Uncharacterized protein</fullName>
    </submittedName>
</protein>
<dbReference type="VEuPathDB" id="TriTrypDB:TM35_001301000"/>
<evidence type="ECO:0000313" key="3">
    <source>
        <dbReference type="Proteomes" id="UP000192257"/>
    </source>
</evidence>
<dbReference type="GeneID" id="39991626"/>
<sequence>MIFCVIYIHELTRPYKTIHNVYQSNHSPTNPEYKYYTPINNQLENPPNLYITPTPIEPPPPEKLPKTPKLTTGNMHEFPAKKLNAPKIPKILRKFRPIFTRISNIKFKQNIATQTTHHIQTNHKHQLTTSKPTPNNNNTTSPTIQMNINTNPLNPNTNPNNKHNQQTTHLEINYTLTKPTQPNQLTQPNKR</sequence>
<evidence type="ECO:0000313" key="2">
    <source>
        <dbReference type="EMBL" id="ORC81078.1"/>
    </source>
</evidence>
<feature type="region of interest" description="Disordered" evidence="1">
    <location>
        <begin position="117"/>
        <end position="164"/>
    </location>
</feature>
<reference evidence="2 3" key="1">
    <citation type="submission" date="2017-03" db="EMBL/GenBank/DDBJ databases">
        <title>An alternative strategy for trypanosome survival in the mammalian bloodstream revealed through genome and transcriptome analysis of the ubiquitous bovine parasite Trypanosoma (Megatrypanum) theileri.</title>
        <authorList>
            <person name="Kelly S."/>
            <person name="Ivens A."/>
            <person name="Mott A."/>
            <person name="O'Neill E."/>
            <person name="Emms D."/>
            <person name="Macleod O."/>
            <person name="Voorheis P."/>
            <person name="Matthews J."/>
            <person name="Matthews K."/>
            <person name="Carrington M."/>
        </authorList>
    </citation>
    <scope>NUCLEOTIDE SEQUENCE [LARGE SCALE GENOMIC DNA]</scope>
    <source>
        <strain evidence="2">Edinburgh</strain>
    </source>
</reference>
<dbReference type="RefSeq" id="XP_028876858.1">
    <property type="nucleotide sequence ID" value="XM_029031846.1"/>
</dbReference>
<evidence type="ECO:0000256" key="1">
    <source>
        <dbReference type="SAM" id="MobiDB-lite"/>
    </source>
</evidence>
<name>A0A1X0NDH2_9TRYP</name>
<comment type="caution">
    <text evidence="2">The sequence shown here is derived from an EMBL/GenBank/DDBJ whole genome shotgun (WGS) entry which is preliminary data.</text>
</comment>
<keyword evidence="3" id="KW-1185">Reference proteome</keyword>
<feature type="compositionally biased region" description="Low complexity" evidence="1">
    <location>
        <begin position="128"/>
        <end position="164"/>
    </location>
</feature>
<organism evidence="2 3">
    <name type="scientific">Trypanosoma theileri</name>
    <dbReference type="NCBI Taxonomy" id="67003"/>
    <lineage>
        <taxon>Eukaryota</taxon>
        <taxon>Discoba</taxon>
        <taxon>Euglenozoa</taxon>
        <taxon>Kinetoplastea</taxon>
        <taxon>Metakinetoplastina</taxon>
        <taxon>Trypanosomatida</taxon>
        <taxon>Trypanosomatidae</taxon>
        <taxon>Trypanosoma</taxon>
    </lineage>
</organism>
<dbReference type="AlphaFoldDB" id="A0A1X0NDH2"/>
<dbReference type="Proteomes" id="UP000192257">
    <property type="component" value="Unassembled WGS sequence"/>
</dbReference>
<gene>
    <name evidence="2" type="ORF">TM35_001301000</name>
</gene>
<dbReference type="EMBL" id="NBCO01000130">
    <property type="protein sequence ID" value="ORC81078.1"/>
    <property type="molecule type" value="Genomic_DNA"/>
</dbReference>